<protein>
    <submittedName>
        <fullName evidence="2">Uncharacterized protein</fullName>
    </submittedName>
</protein>
<evidence type="ECO:0000313" key="2">
    <source>
        <dbReference type="EMBL" id="SVA58002.1"/>
    </source>
</evidence>
<feature type="transmembrane region" description="Helical" evidence="1">
    <location>
        <begin position="20"/>
        <end position="48"/>
    </location>
</feature>
<keyword evidence="1" id="KW-0472">Membrane</keyword>
<keyword evidence="1" id="KW-1133">Transmembrane helix</keyword>
<accession>A0A381X094</accession>
<dbReference type="EMBL" id="UINC01013422">
    <property type="protein sequence ID" value="SVA58002.1"/>
    <property type="molecule type" value="Genomic_DNA"/>
</dbReference>
<reference evidence="2" key="1">
    <citation type="submission" date="2018-05" db="EMBL/GenBank/DDBJ databases">
        <authorList>
            <person name="Lanie J.A."/>
            <person name="Ng W.-L."/>
            <person name="Kazmierczak K.M."/>
            <person name="Andrzejewski T.M."/>
            <person name="Davidsen T.M."/>
            <person name="Wayne K.J."/>
            <person name="Tettelin H."/>
            <person name="Glass J.I."/>
            <person name="Rusch D."/>
            <person name="Podicherti R."/>
            <person name="Tsui H.-C.T."/>
            <person name="Winkler M.E."/>
        </authorList>
    </citation>
    <scope>NUCLEOTIDE SEQUENCE</scope>
</reference>
<organism evidence="2">
    <name type="scientific">marine metagenome</name>
    <dbReference type="NCBI Taxonomy" id="408172"/>
    <lineage>
        <taxon>unclassified sequences</taxon>
        <taxon>metagenomes</taxon>
        <taxon>ecological metagenomes</taxon>
    </lineage>
</organism>
<sequence>MFDWIKGRIEERTSWNGIIIGGAALIVILGIMPLTKVLIWGALAWGVYNIWKSE</sequence>
<gene>
    <name evidence="2" type="ORF">METZ01_LOCUS110856</name>
</gene>
<keyword evidence="1" id="KW-0812">Transmembrane</keyword>
<evidence type="ECO:0000256" key="1">
    <source>
        <dbReference type="SAM" id="Phobius"/>
    </source>
</evidence>
<proteinExistence type="predicted"/>
<dbReference type="AlphaFoldDB" id="A0A381X094"/>
<name>A0A381X094_9ZZZZ</name>